<evidence type="ECO:0000256" key="1">
    <source>
        <dbReference type="SAM" id="SignalP"/>
    </source>
</evidence>
<keyword evidence="1" id="KW-0732">Signal</keyword>
<dbReference type="InterPro" id="IPR036779">
    <property type="entry name" value="LysM_dom_sf"/>
</dbReference>
<dbReference type="AlphaFoldDB" id="A0A0G9KYE6"/>
<gene>
    <name evidence="3" type="ORF">AF80_07215</name>
</gene>
<dbReference type="Proteomes" id="UP000035154">
    <property type="component" value="Unassembled WGS sequence"/>
</dbReference>
<dbReference type="Pfam" id="PF01476">
    <property type="entry name" value="LysM"/>
    <property type="match status" value="1"/>
</dbReference>
<proteinExistence type="predicted"/>
<dbReference type="Pfam" id="PF01464">
    <property type="entry name" value="SLT"/>
    <property type="match status" value="1"/>
</dbReference>
<dbReference type="PATRIC" id="fig|1447263.3.peg.1410"/>
<accession>A0A0G9KYE6</accession>
<dbReference type="SUPFAM" id="SSF54106">
    <property type="entry name" value="LysM domain"/>
    <property type="match status" value="1"/>
</dbReference>
<dbReference type="Gene3D" id="1.10.530.10">
    <property type="match status" value="1"/>
</dbReference>
<dbReference type="SMART" id="SM00257">
    <property type="entry name" value="LysM"/>
    <property type="match status" value="1"/>
</dbReference>
<dbReference type="PROSITE" id="PS51782">
    <property type="entry name" value="LYSM"/>
    <property type="match status" value="1"/>
</dbReference>
<dbReference type="CDD" id="cd16894">
    <property type="entry name" value="MltD-like"/>
    <property type="match status" value="1"/>
</dbReference>
<dbReference type="EMBL" id="JAIW01000050">
    <property type="protein sequence ID" value="KLE09188.1"/>
    <property type="molecule type" value="Genomic_DNA"/>
</dbReference>
<organism evidence="3 4">
    <name type="scientific">Aliarcobacter butzleri L355</name>
    <dbReference type="NCBI Taxonomy" id="1447263"/>
    <lineage>
        <taxon>Bacteria</taxon>
        <taxon>Pseudomonadati</taxon>
        <taxon>Campylobacterota</taxon>
        <taxon>Epsilonproteobacteria</taxon>
        <taxon>Campylobacterales</taxon>
        <taxon>Arcobacteraceae</taxon>
        <taxon>Aliarcobacter</taxon>
    </lineage>
</organism>
<evidence type="ECO:0000313" key="4">
    <source>
        <dbReference type="Proteomes" id="UP000035154"/>
    </source>
</evidence>
<feature type="chain" id="PRO_5002578346" evidence="1">
    <location>
        <begin position="18"/>
        <end position="419"/>
    </location>
</feature>
<dbReference type="RefSeq" id="WP_046998419.1">
    <property type="nucleotide sequence ID" value="NZ_JAIW01000050.1"/>
</dbReference>
<sequence length="419" mass="48852">MKKLLFILLLLINNLFAETPTELDLQVLKDLGIDSSFLNEPSLQRAYKEYSQGKNIAHYDGLFKKSALNSKIVKDEIEKEKIPFSAIFIPLIESSFVNQINKSGPSGLWQFMPQTAKNLKLRNDDFVDERLDLIKSTDAASTYLRKYYKRFDRWYLAFLAYNAGEGRIIDGIARASLDKYLEEHPTMADDKVIRIYKIYLEDYKKNKKGMDNLYNIYRWIGEKENYFDLAYLLKNNGKKDYLPKTTIEYLHKVVALSMIANRDLFKNLDRKSKYNLEKVKADKSLRLKDISDAIGMNYAEFKEINKHFKKEVLPKNAKLYNLYVPHTKLDLYNSVINNLKEVSTVEVQKQPAQKVKNEPVKKAVENKKTTSNKIEHIVKEGDTLESISKKYKTSVAKLKKDNKKKSNFLKIGEKIEIYK</sequence>
<protein>
    <submittedName>
        <fullName evidence="3">Lytic transglycosylase</fullName>
    </submittedName>
</protein>
<dbReference type="InterPro" id="IPR008258">
    <property type="entry name" value="Transglycosylase_SLT_dom_1"/>
</dbReference>
<feature type="signal peptide" evidence="1">
    <location>
        <begin position="1"/>
        <end position="17"/>
    </location>
</feature>
<dbReference type="SUPFAM" id="SSF53955">
    <property type="entry name" value="Lysozyme-like"/>
    <property type="match status" value="1"/>
</dbReference>
<evidence type="ECO:0000313" key="3">
    <source>
        <dbReference type="EMBL" id="KLE09188.1"/>
    </source>
</evidence>
<feature type="domain" description="LysM" evidence="2">
    <location>
        <begin position="374"/>
        <end position="417"/>
    </location>
</feature>
<dbReference type="CDD" id="cd00118">
    <property type="entry name" value="LysM"/>
    <property type="match status" value="1"/>
</dbReference>
<dbReference type="InterPro" id="IPR018392">
    <property type="entry name" value="LysM"/>
</dbReference>
<reference evidence="3 4" key="1">
    <citation type="submission" date="2014-01" db="EMBL/GenBank/DDBJ databases">
        <title>Development of a Comparative Genomic Fingerprinting Assay for High Resolution Genotyping of Arcobacter butzleri.</title>
        <authorList>
            <person name="Webb A.L."/>
            <person name="Inglis G.D."/>
            <person name="Kruczkiewicz P."/>
            <person name="Selinger L.B."/>
            <person name="Taboada E.N."/>
        </authorList>
    </citation>
    <scope>NUCLEOTIDE SEQUENCE [LARGE SCALE GENOMIC DNA]</scope>
    <source>
        <strain evidence="3 4">L355</strain>
    </source>
</reference>
<dbReference type="Gene3D" id="3.10.350.10">
    <property type="entry name" value="LysM domain"/>
    <property type="match status" value="1"/>
</dbReference>
<name>A0A0G9KYE6_9BACT</name>
<comment type="caution">
    <text evidence="3">The sequence shown here is derived from an EMBL/GenBank/DDBJ whole genome shotgun (WGS) entry which is preliminary data.</text>
</comment>
<dbReference type="InterPro" id="IPR023346">
    <property type="entry name" value="Lysozyme-like_dom_sf"/>
</dbReference>
<evidence type="ECO:0000259" key="2">
    <source>
        <dbReference type="PROSITE" id="PS51782"/>
    </source>
</evidence>